<accession>A0A5C5X7B0</accession>
<proteinExistence type="predicted"/>
<gene>
    <name evidence="1" type="ORF">KOR42_16020</name>
</gene>
<comment type="caution">
    <text evidence="1">The sequence shown here is derived from an EMBL/GenBank/DDBJ whole genome shotgun (WGS) entry which is preliminary data.</text>
</comment>
<reference evidence="1 2" key="1">
    <citation type="submission" date="2019-02" db="EMBL/GenBank/DDBJ databases">
        <title>Deep-cultivation of Planctomycetes and their phenomic and genomic characterization uncovers novel biology.</title>
        <authorList>
            <person name="Wiegand S."/>
            <person name="Jogler M."/>
            <person name="Boedeker C."/>
            <person name="Pinto D."/>
            <person name="Vollmers J."/>
            <person name="Rivas-Marin E."/>
            <person name="Kohn T."/>
            <person name="Peeters S.H."/>
            <person name="Heuer A."/>
            <person name="Rast P."/>
            <person name="Oberbeckmann S."/>
            <person name="Bunk B."/>
            <person name="Jeske O."/>
            <person name="Meyerdierks A."/>
            <person name="Storesund J.E."/>
            <person name="Kallscheuer N."/>
            <person name="Luecker S."/>
            <person name="Lage O.M."/>
            <person name="Pohl T."/>
            <person name="Merkel B.J."/>
            <person name="Hornburger P."/>
            <person name="Mueller R.-W."/>
            <person name="Bruemmer F."/>
            <person name="Labrenz M."/>
            <person name="Spormann A.M."/>
            <person name="Op Den Camp H."/>
            <person name="Overmann J."/>
            <person name="Amann R."/>
            <person name="Jetten M.S.M."/>
            <person name="Mascher T."/>
            <person name="Medema M.H."/>
            <person name="Devos D.P."/>
            <person name="Kaster A.-K."/>
            <person name="Ovreas L."/>
            <person name="Rohde M."/>
            <person name="Galperin M.Y."/>
            <person name="Jogler C."/>
        </authorList>
    </citation>
    <scope>NUCLEOTIDE SEQUENCE [LARGE SCALE GENOMIC DNA]</scope>
    <source>
        <strain evidence="1 2">KOR42</strain>
    </source>
</reference>
<dbReference type="RefSeq" id="WP_197440954.1">
    <property type="nucleotide sequence ID" value="NZ_SIHI01000001.1"/>
</dbReference>
<keyword evidence="2" id="KW-1185">Reference proteome</keyword>
<evidence type="ECO:0000313" key="2">
    <source>
        <dbReference type="Proteomes" id="UP000317243"/>
    </source>
</evidence>
<name>A0A5C5X7B0_9PLAN</name>
<protein>
    <submittedName>
        <fullName evidence="1">Uncharacterized protein</fullName>
    </submittedName>
</protein>
<dbReference type="EMBL" id="SIHI01000001">
    <property type="protein sequence ID" value="TWT58231.1"/>
    <property type="molecule type" value="Genomic_DNA"/>
</dbReference>
<dbReference type="AlphaFoldDB" id="A0A5C5X7B0"/>
<evidence type="ECO:0000313" key="1">
    <source>
        <dbReference type="EMBL" id="TWT58231.1"/>
    </source>
</evidence>
<dbReference type="Proteomes" id="UP000317243">
    <property type="component" value="Unassembled WGS sequence"/>
</dbReference>
<organism evidence="1 2">
    <name type="scientific">Thalassoglobus neptunius</name>
    <dbReference type="NCBI Taxonomy" id="1938619"/>
    <lineage>
        <taxon>Bacteria</taxon>
        <taxon>Pseudomonadati</taxon>
        <taxon>Planctomycetota</taxon>
        <taxon>Planctomycetia</taxon>
        <taxon>Planctomycetales</taxon>
        <taxon>Planctomycetaceae</taxon>
        <taxon>Thalassoglobus</taxon>
    </lineage>
</organism>
<sequence>MIALANGRPAPKGYRWISCKEVKHWRSGKMIRRKDGLPFRFLVCDKR</sequence>